<accession>A0A080M2A9</accession>
<sequence>MINAADFVDAAQRRGYGLWAGVPCSYLQPFINHVIGRDDVRYVSAANEGDAVAITAGAELGGVRAIAMFQNSGLGNALSPLTSLNHVFAIPSLLIITLRGEPGGPPDEPQHALMGPITTCMLETMEIPWEYFPSKAGTIGVCLDRVDDYSRRSSRPYALVMRKNSVEAWPSPPLAPLKAVRVSGRSGGPPAPALFCRHEFLRAIQQSTGPDDLIIATTGYTGRELYALSDRCNQFYMVGSMGCASSFGLGLAIAQPQRRVIVLDGDGAALMRLGALAAVGREAPARLTHVVFDNGIHESTGGQATAAPGIDFAAIATACGYRHAGVATTPAELLAQLGTADGPRFVQVPVLPGALPDLPRPRVAPAEVAARLRATLAVGGRP</sequence>
<dbReference type="GO" id="GO:0030976">
    <property type="term" value="F:thiamine pyrophosphate binding"/>
    <property type="evidence" value="ECO:0007669"/>
    <property type="project" value="InterPro"/>
</dbReference>
<keyword evidence="2" id="KW-0786">Thiamine pyrophosphate</keyword>
<dbReference type="Gene3D" id="3.40.50.970">
    <property type="match status" value="1"/>
</dbReference>
<dbReference type="InterPro" id="IPR011766">
    <property type="entry name" value="TPP_enzyme_TPP-bd"/>
</dbReference>
<dbReference type="NCBIfam" id="TIGR03297">
    <property type="entry name" value="Ppyr-DeCO2ase"/>
    <property type="match status" value="1"/>
</dbReference>
<evidence type="ECO:0000256" key="2">
    <source>
        <dbReference type="ARBA" id="ARBA00023052"/>
    </source>
</evidence>
<keyword evidence="1" id="KW-0210">Decarboxylase</keyword>
<dbReference type="Proteomes" id="UP000020077">
    <property type="component" value="Unassembled WGS sequence"/>
</dbReference>
<dbReference type="Pfam" id="PF02775">
    <property type="entry name" value="TPP_enzyme_C"/>
    <property type="match status" value="1"/>
</dbReference>
<evidence type="ECO:0000256" key="1">
    <source>
        <dbReference type="ARBA" id="ARBA00022793"/>
    </source>
</evidence>
<dbReference type="GO" id="GO:0000287">
    <property type="term" value="F:magnesium ion binding"/>
    <property type="evidence" value="ECO:0007669"/>
    <property type="project" value="InterPro"/>
</dbReference>
<evidence type="ECO:0000256" key="3">
    <source>
        <dbReference type="ARBA" id="ARBA00023239"/>
    </source>
</evidence>
<feature type="domain" description="Thiamine pyrophosphate enzyme TPP-binding" evidence="4">
    <location>
        <begin position="236"/>
        <end position="347"/>
    </location>
</feature>
<dbReference type="CDD" id="cd07035">
    <property type="entry name" value="TPP_PYR_POX_like"/>
    <property type="match status" value="1"/>
</dbReference>
<dbReference type="InterPro" id="IPR017684">
    <property type="entry name" value="Phosphono-pyrv_decarboxylase"/>
</dbReference>
<evidence type="ECO:0000313" key="6">
    <source>
        <dbReference type="Proteomes" id="UP000020077"/>
    </source>
</evidence>
<keyword evidence="3" id="KW-0456">Lyase</keyword>
<organism evidence="5 6">
    <name type="scientific">Candidatus Accumulibacter phosphatis</name>
    <dbReference type="NCBI Taxonomy" id="327160"/>
    <lineage>
        <taxon>Bacteria</taxon>
        <taxon>Pseudomonadati</taxon>
        <taxon>Pseudomonadota</taxon>
        <taxon>Betaproteobacteria</taxon>
        <taxon>Candidatus Accumulibacter</taxon>
    </lineage>
</organism>
<dbReference type="InterPro" id="IPR029061">
    <property type="entry name" value="THDP-binding"/>
</dbReference>
<name>A0A080M2A9_9PROT</name>
<proteinExistence type="predicted"/>
<reference evidence="5 6" key="1">
    <citation type="submission" date="2014-02" db="EMBL/GenBank/DDBJ databases">
        <title>Expanding our view of genomic diversity in Candidatus Accumulibacter clades.</title>
        <authorList>
            <person name="Skennerton C.T."/>
            <person name="Barr J.J."/>
            <person name="Slater F.R."/>
            <person name="Bond P.L."/>
            <person name="Tyson G.W."/>
        </authorList>
    </citation>
    <scope>NUCLEOTIDE SEQUENCE [LARGE SCALE GENOMIC DNA]</scope>
    <source>
        <strain evidence="6">BA-91</strain>
    </source>
</reference>
<dbReference type="GO" id="GO:0032923">
    <property type="term" value="P:organic phosphonate biosynthetic process"/>
    <property type="evidence" value="ECO:0007669"/>
    <property type="project" value="InterPro"/>
</dbReference>
<dbReference type="EMBL" id="JDVG02000032">
    <property type="protein sequence ID" value="KFB74465.1"/>
    <property type="molecule type" value="Genomic_DNA"/>
</dbReference>
<dbReference type="GO" id="GO:0033980">
    <property type="term" value="F:phosphonopyruvate decarboxylase activity"/>
    <property type="evidence" value="ECO:0007669"/>
    <property type="project" value="InterPro"/>
</dbReference>
<dbReference type="PROSITE" id="PS00187">
    <property type="entry name" value="TPP_ENZYMES"/>
    <property type="match status" value="1"/>
</dbReference>
<dbReference type="PANTHER" id="PTHR42818">
    <property type="entry name" value="SULFOPYRUVATE DECARBOXYLASE SUBUNIT ALPHA"/>
    <property type="match status" value="1"/>
</dbReference>
<dbReference type="InterPro" id="IPR000399">
    <property type="entry name" value="TPP-bd_CS"/>
</dbReference>
<dbReference type="InterPro" id="IPR051818">
    <property type="entry name" value="TPP_dependent_decarboxylase"/>
</dbReference>
<evidence type="ECO:0000259" key="4">
    <source>
        <dbReference type="Pfam" id="PF02775"/>
    </source>
</evidence>
<dbReference type="PANTHER" id="PTHR42818:SF1">
    <property type="entry name" value="SULFOPYRUVATE DECARBOXYLASE"/>
    <property type="match status" value="1"/>
</dbReference>
<evidence type="ECO:0000313" key="5">
    <source>
        <dbReference type="EMBL" id="KFB74465.1"/>
    </source>
</evidence>
<dbReference type="SUPFAM" id="SSF52518">
    <property type="entry name" value="Thiamin diphosphate-binding fold (THDP-binding)"/>
    <property type="match status" value="2"/>
</dbReference>
<dbReference type="AlphaFoldDB" id="A0A080M2A9"/>
<comment type="caution">
    <text evidence="5">The sequence shown here is derived from an EMBL/GenBank/DDBJ whole genome shotgun (WGS) entry which is preliminary data.</text>
</comment>
<gene>
    <name evidence="5" type="ORF">AW09_000231</name>
</gene>
<protein>
    <submittedName>
        <fullName evidence="5">Benzoylformate decarboxylase</fullName>
    </submittedName>
</protein>